<comment type="subcellular location">
    <subcellularLocation>
        <location evidence="1">Membrane</location>
        <topology evidence="1">Multi-pass membrane protein</topology>
    </subcellularLocation>
</comment>
<evidence type="ECO:0000256" key="1">
    <source>
        <dbReference type="ARBA" id="ARBA00004141"/>
    </source>
</evidence>
<dbReference type="GO" id="GO:0016020">
    <property type="term" value="C:membrane"/>
    <property type="evidence" value="ECO:0007669"/>
    <property type="project" value="UniProtKB-SubCell"/>
</dbReference>
<feature type="transmembrane region" description="Helical" evidence="7">
    <location>
        <begin position="258"/>
        <end position="278"/>
    </location>
</feature>
<feature type="transmembrane region" description="Helical" evidence="7">
    <location>
        <begin position="12"/>
        <end position="31"/>
    </location>
</feature>
<protein>
    <recommendedName>
        <fullName evidence="8">Rhodopsin domain-containing protein</fullName>
    </recommendedName>
</protein>
<evidence type="ECO:0000256" key="7">
    <source>
        <dbReference type="SAM" id="Phobius"/>
    </source>
</evidence>
<feature type="region of interest" description="Disordered" evidence="6">
    <location>
        <begin position="310"/>
        <end position="352"/>
    </location>
</feature>
<evidence type="ECO:0000256" key="3">
    <source>
        <dbReference type="ARBA" id="ARBA00022989"/>
    </source>
</evidence>
<evidence type="ECO:0000259" key="8">
    <source>
        <dbReference type="Pfam" id="PF20684"/>
    </source>
</evidence>
<dbReference type="EMBL" id="NESQ01000117">
    <property type="protein sequence ID" value="PUU78550.1"/>
    <property type="molecule type" value="Genomic_DNA"/>
</dbReference>
<dbReference type="AlphaFoldDB" id="A0A2T6ZSS7"/>
<keyword evidence="4 7" id="KW-0472">Membrane</keyword>
<accession>A0A2T6ZSS7</accession>
<name>A0A2T6ZSS7_TUBBO</name>
<organism evidence="9 10">
    <name type="scientific">Tuber borchii</name>
    <name type="common">White truffle</name>
    <dbReference type="NCBI Taxonomy" id="42251"/>
    <lineage>
        <taxon>Eukaryota</taxon>
        <taxon>Fungi</taxon>
        <taxon>Dikarya</taxon>
        <taxon>Ascomycota</taxon>
        <taxon>Pezizomycotina</taxon>
        <taxon>Pezizomycetes</taxon>
        <taxon>Pezizales</taxon>
        <taxon>Tuberaceae</taxon>
        <taxon>Tuber</taxon>
    </lineage>
</organism>
<feature type="compositionally biased region" description="Polar residues" evidence="6">
    <location>
        <begin position="340"/>
        <end position="352"/>
    </location>
</feature>
<evidence type="ECO:0000256" key="5">
    <source>
        <dbReference type="ARBA" id="ARBA00038359"/>
    </source>
</evidence>
<gene>
    <name evidence="9" type="ORF">B9Z19DRAFT_1126688</name>
</gene>
<dbReference type="Pfam" id="PF20684">
    <property type="entry name" value="Fung_rhodopsin"/>
    <property type="match status" value="1"/>
</dbReference>
<dbReference type="PANTHER" id="PTHR33048">
    <property type="entry name" value="PTH11-LIKE INTEGRAL MEMBRANE PROTEIN (AFU_ORTHOLOGUE AFUA_5G11245)"/>
    <property type="match status" value="1"/>
</dbReference>
<comment type="caution">
    <text evidence="9">The sequence shown here is derived from an EMBL/GenBank/DDBJ whole genome shotgun (WGS) entry which is preliminary data.</text>
</comment>
<evidence type="ECO:0000313" key="10">
    <source>
        <dbReference type="Proteomes" id="UP000244722"/>
    </source>
</evidence>
<feature type="transmembrane region" description="Helical" evidence="7">
    <location>
        <begin position="43"/>
        <end position="65"/>
    </location>
</feature>
<keyword evidence="3 7" id="KW-1133">Transmembrane helix</keyword>
<evidence type="ECO:0000256" key="2">
    <source>
        <dbReference type="ARBA" id="ARBA00022692"/>
    </source>
</evidence>
<reference evidence="9 10" key="1">
    <citation type="submission" date="2017-04" db="EMBL/GenBank/DDBJ databases">
        <title>Draft genome sequence of Tuber borchii Vittad., a whitish edible truffle.</title>
        <authorList>
            <consortium name="DOE Joint Genome Institute"/>
            <person name="Murat C."/>
            <person name="Kuo A."/>
            <person name="Barry K.W."/>
            <person name="Clum A."/>
            <person name="Dockter R.B."/>
            <person name="Fauchery L."/>
            <person name="Iotti M."/>
            <person name="Kohler A."/>
            <person name="Labutti K."/>
            <person name="Lindquist E.A."/>
            <person name="Lipzen A."/>
            <person name="Ohm R.A."/>
            <person name="Wang M."/>
            <person name="Grigoriev I.V."/>
            <person name="Zambonelli A."/>
            <person name="Martin F.M."/>
        </authorList>
    </citation>
    <scope>NUCLEOTIDE SEQUENCE [LARGE SCALE GENOMIC DNA]</scope>
    <source>
        <strain evidence="9 10">Tbo3840</strain>
    </source>
</reference>
<dbReference type="STRING" id="42251.A0A2T6ZSS7"/>
<dbReference type="Proteomes" id="UP000244722">
    <property type="component" value="Unassembled WGS sequence"/>
</dbReference>
<dbReference type="InterPro" id="IPR049326">
    <property type="entry name" value="Rhodopsin_dom_fungi"/>
</dbReference>
<evidence type="ECO:0000313" key="9">
    <source>
        <dbReference type="EMBL" id="PUU78550.1"/>
    </source>
</evidence>
<proteinExistence type="inferred from homology"/>
<sequence>MGDVNLPLEGFIALDWALLFLASIFVFTRIWERTWRRVGPRSIAGIISDIFVICSYISAVTFIGINTWKNSLRIKHRGQPNLYYGVPMDLSAHLLKVSWESLFFIYISLWFSKGAFIAFYFELFNKDPELGRRCKVAGVFVSVITFLTFLLHMLLLQFWCQPVSLNWDITGHLCSAVHNMESVTISTFANVGTDLLIIMLPIMVLKNLTFRKSALWGWLFILFIGSISIVAAIVRYGALRAVWGQPKASVTHTIDVSSMVEITTSLLAVCSPSLRVFFRGRNKPHQPMERDVRDISTHPDLLSTVKSALDPRSSDVDSQKHLSPVPENQLASSDDLPMGSGTSTLTSFTRSV</sequence>
<feature type="transmembrane region" description="Helical" evidence="7">
    <location>
        <begin position="185"/>
        <end position="205"/>
    </location>
</feature>
<dbReference type="InterPro" id="IPR052337">
    <property type="entry name" value="SAT4-like"/>
</dbReference>
<feature type="transmembrane region" description="Helical" evidence="7">
    <location>
        <begin position="136"/>
        <end position="159"/>
    </location>
</feature>
<feature type="transmembrane region" description="Helical" evidence="7">
    <location>
        <begin position="217"/>
        <end position="238"/>
    </location>
</feature>
<keyword evidence="2 7" id="KW-0812">Transmembrane</keyword>
<evidence type="ECO:0000256" key="4">
    <source>
        <dbReference type="ARBA" id="ARBA00023136"/>
    </source>
</evidence>
<evidence type="ECO:0000256" key="6">
    <source>
        <dbReference type="SAM" id="MobiDB-lite"/>
    </source>
</evidence>
<dbReference type="OrthoDB" id="5372266at2759"/>
<feature type="transmembrane region" description="Helical" evidence="7">
    <location>
        <begin position="103"/>
        <end position="124"/>
    </location>
</feature>
<dbReference type="PANTHER" id="PTHR33048:SF92">
    <property type="entry name" value="INTEGRAL MEMBRANE PROTEIN"/>
    <property type="match status" value="1"/>
</dbReference>
<comment type="similarity">
    <text evidence="5">Belongs to the SAT4 family.</text>
</comment>
<feature type="domain" description="Rhodopsin" evidence="8">
    <location>
        <begin position="46"/>
        <end position="279"/>
    </location>
</feature>
<keyword evidence="10" id="KW-1185">Reference proteome</keyword>